<proteinExistence type="predicted"/>
<dbReference type="InterPro" id="IPR036397">
    <property type="entry name" value="RNaseH_sf"/>
</dbReference>
<dbReference type="EMBL" id="BMAU01021225">
    <property type="protein sequence ID" value="GFY01228.1"/>
    <property type="molecule type" value="Genomic_DNA"/>
</dbReference>
<feature type="domain" description="Tc1-like transposase DDE" evidence="1">
    <location>
        <begin position="106"/>
        <end position="150"/>
    </location>
</feature>
<reference evidence="2" key="1">
    <citation type="submission" date="2020-08" db="EMBL/GenBank/DDBJ databases">
        <title>Multicomponent nature underlies the extraordinary mechanical properties of spider dragline silk.</title>
        <authorList>
            <person name="Kono N."/>
            <person name="Nakamura H."/>
            <person name="Mori M."/>
            <person name="Yoshida Y."/>
            <person name="Ohtoshi R."/>
            <person name="Malay A.D."/>
            <person name="Moran D.A.P."/>
            <person name="Tomita M."/>
            <person name="Numata K."/>
            <person name="Arakawa K."/>
        </authorList>
    </citation>
    <scope>NUCLEOTIDE SEQUENCE</scope>
</reference>
<dbReference type="Gene3D" id="3.30.420.10">
    <property type="entry name" value="Ribonuclease H-like superfamily/Ribonuclease H"/>
    <property type="match status" value="1"/>
</dbReference>
<name>A0A8X6RXY6_TRICX</name>
<evidence type="ECO:0000313" key="2">
    <source>
        <dbReference type="EMBL" id="GFY01228.1"/>
    </source>
</evidence>
<organism evidence="2 3">
    <name type="scientific">Trichonephila clavipes</name>
    <name type="common">Golden silk orbweaver</name>
    <name type="synonym">Nephila clavipes</name>
    <dbReference type="NCBI Taxonomy" id="2585209"/>
    <lineage>
        <taxon>Eukaryota</taxon>
        <taxon>Metazoa</taxon>
        <taxon>Ecdysozoa</taxon>
        <taxon>Arthropoda</taxon>
        <taxon>Chelicerata</taxon>
        <taxon>Arachnida</taxon>
        <taxon>Araneae</taxon>
        <taxon>Araneomorphae</taxon>
        <taxon>Entelegynae</taxon>
        <taxon>Araneoidea</taxon>
        <taxon>Nephilidae</taxon>
        <taxon>Trichonephila</taxon>
    </lineage>
</organism>
<comment type="caution">
    <text evidence="2">The sequence shown here is derived from an EMBL/GenBank/DDBJ whole genome shotgun (WGS) entry which is preliminary data.</text>
</comment>
<dbReference type="Pfam" id="PF13358">
    <property type="entry name" value="DDE_3"/>
    <property type="match status" value="1"/>
</dbReference>
<dbReference type="AlphaFoldDB" id="A0A8X6RXY6"/>
<dbReference type="Proteomes" id="UP000887159">
    <property type="component" value="Unassembled WGS sequence"/>
</dbReference>
<sequence>MAERFHKGGLLTHRPECCNLVESWPSASPFRGIATRDSLRQLIWREVGPTKRLSEVSSNNITERDHYEGPGVVIWEGIMLNWRSELHVFDRGSVIGDRYYFVFMDDNARPHRTVDIQQLLESEDITRMYWPAFFPDLNPMEYVLELLGNTQLKQMLIEEWTLLPQKLLNNPVLSMERWCDATIVVK</sequence>
<keyword evidence="3" id="KW-1185">Reference proteome</keyword>
<gene>
    <name evidence="2" type="primary">X975_14933</name>
    <name evidence="2" type="ORF">TNCV_5076951</name>
</gene>
<dbReference type="GO" id="GO:0003676">
    <property type="term" value="F:nucleic acid binding"/>
    <property type="evidence" value="ECO:0007669"/>
    <property type="project" value="InterPro"/>
</dbReference>
<evidence type="ECO:0000313" key="3">
    <source>
        <dbReference type="Proteomes" id="UP000887159"/>
    </source>
</evidence>
<accession>A0A8X6RXY6</accession>
<dbReference type="InterPro" id="IPR038717">
    <property type="entry name" value="Tc1-like_DDE_dom"/>
</dbReference>
<evidence type="ECO:0000259" key="1">
    <source>
        <dbReference type="Pfam" id="PF13358"/>
    </source>
</evidence>
<protein>
    <submittedName>
        <fullName evidence="2">Transposable element Tcb2 transposase</fullName>
    </submittedName>
</protein>